<dbReference type="InterPro" id="IPR052924">
    <property type="entry name" value="OsmC/Ohr_hydroprdx_reductase"/>
</dbReference>
<evidence type="ECO:0000313" key="1">
    <source>
        <dbReference type="EMBL" id="GGD24557.1"/>
    </source>
</evidence>
<comment type="caution">
    <text evidence="1">The sequence shown here is derived from an EMBL/GenBank/DDBJ whole genome shotgun (WGS) entry which is preliminary data.</text>
</comment>
<dbReference type="PANTHER" id="PTHR35368">
    <property type="entry name" value="HYDROPEROXIDE REDUCTASE"/>
    <property type="match status" value="1"/>
</dbReference>
<sequence>MSNVQMRVKATAEGAKVEAKAKKHTIIIDEPEQQGGTDEGANPLETLLAALAGCENAVANMVASEMDFDLQGIEFEIRGELDPRGMMGTEGVRRHFQTVTVNAQIKTSEPDERIQELKDKTDDRCPVFQTLYNADVDMVTNWTKA</sequence>
<name>A0ABQ1QE14_9BACI</name>
<evidence type="ECO:0000313" key="2">
    <source>
        <dbReference type="Proteomes" id="UP000642571"/>
    </source>
</evidence>
<protein>
    <submittedName>
        <fullName evidence="1">OsmC family protein</fullName>
    </submittedName>
</protein>
<proteinExistence type="predicted"/>
<dbReference type="EMBL" id="BMIN01000020">
    <property type="protein sequence ID" value="GGD24557.1"/>
    <property type="molecule type" value="Genomic_DNA"/>
</dbReference>
<dbReference type="InterPro" id="IPR003718">
    <property type="entry name" value="OsmC/Ohr_fam"/>
</dbReference>
<keyword evidence="2" id="KW-1185">Reference proteome</keyword>
<organism evidence="1 2">
    <name type="scientific">Pontibacillus salipaludis</name>
    <dbReference type="NCBI Taxonomy" id="1697394"/>
    <lineage>
        <taxon>Bacteria</taxon>
        <taxon>Bacillati</taxon>
        <taxon>Bacillota</taxon>
        <taxon>Bacilli</taxon>
        <taxon>Bacillales</taxon>
        <taxon>Bacillaceae</taxon>
        <taxon>Pontibacillus</taxon>
    </lineage>
</organism>
<dbReference type="Proteomes" id="UP000642571">
    <property type="component" value="Unassembled WGS sequence"/>
</dbReference>
<dbReference type="InterPro" id="IPR015946">
    <property type="entry name" value="KH_dom-like_a/b"/>
</dbReference>
<dbReference type="RefSeq" id="WP_188655708.1">
    <property type="nucleotide sequence ID" value="NZ_BMIN01000020.1"/>
</dbReference>
<dbReference type="Gene3D" id="3.30.300.20">
    <property type="match status" value="1"/>
</dbReference>
<dbReference type="Pfam" id="PF02566">
    <property type="entry name" value="OsmC"/>
    <property type="match status" value="1"/>
</dbReference>
<dbReference type="InterPro" id="IPR036102">
    <property type="entry name" value="OsmC/Ohrsf"/>
</dbReference>
<dbReference type="SUPFAM" id="SSF82784">
    <property type="entry name" value="OsmC-like"/>
    <property type="match status" value="1"/>
</dbReference>
<dbReference type="PANTHER" id="PTHR35368:SF1">
    <property type="entry name" value="HYDROPEROXIDE REDUCTASE"/>
    <property type="match status" value="1"/>
</dbReference>
<gene>
    <name evidence="1" type="ORF">GCM10011389_35460</name>
</gene>
<reference evidence="2" key="1">
    <citation type="journal article" date="2019" name="Int. J. Syst. Evol. Microbiol.">
        <title>The Global Catalogue of Microorganisms (GCM) 10K type strain sequencing project: providing services to taxonomists for standard genome sequencing and annotation.</title>
        <authorList>
            <consortium name="The Broad Institute Genomics Platform"/>
            <consortium name="The Broad Institute Genome Sequencing Center for Infectious Disease"/>
            <person name="Wu L."/>
            <person name="Ma J."/>
        </authorList>
    </citation>
    <scope>NUCLEOTIDE SEQUENCE [LARGE SCALE GENOMIC DNA]</scope>
    <source>
        <strain evidence="2">CGMCC 1.15353</strain>
    </source>
</reference>
<accession>A0ABQ1QE14</accession>